<organism evidence="3 4">
    <name type="scientific">Paraburkholderia elongata</name>
    <dbReference type="NCBI Taxonomy" id="2675747"/>
    <lineage>
        <taxon>Bacteria</taxon>
        <taxon>Pseudomonadati</taxon>
        <taxon>Pseudomonadota</taxon>
        <taxon>Betaproteobacteria</taxon>
        <taxon>Burkholderiales</taxon>
        <taxon>Burkholderiaceae</taxon>
        <taxon>Paraburkholderia</taxon>
    </lineage>
</organism>
<evidence type="ECO:0000313" key="3">
    <source>
        <dbReference type="EMBL" id="NPT53443.1"/>
    </source>
</evidence>
<keyword evidence="2" id="KW-0812">Transmembrane</keyword>
<evidence type="ECO:0000256" key="1">
    <source>
        <dbReference type="SAM" id="MobiDB-lite"/>
    </source>
</evidence>
<keyword evidence="2" id="KW-1133">Transmembrane helix</keyword>
<feature type="transmembrane region" description="Helical" evidence="2">
    <location>
        <begin position="118"/>
        <end position="139"/>
    </location>
</feature>
<gene>
    <name evidence="3" type="ORF">GNZ13_02140</name>
</gene>
<evidence type="ECO:0000256" key="2">
    <source>
        <dbReference type="SAM" id="Phobius"/>
    </source>
</evidence>
<keyword evidence="4" id="KW-1185">Reference proteome</keyword>
<feature type="region of interest" description="Disordered" evidence="1">
    <location>
        <begin position="229"/>
        <end position="253"/>
    </location>
</feature>
<proteinExistence type="predicted"/>
<sequence length="318" mass="34172">MSTISPSVRIEGSISQPRLRASDPFLPPFGNEWALLPSEGNLRAELCALLRTFCLHDETIWSMCHWASPWPEPPSAPMAVPPPLNNAMPLGASVLPDASVMRITPDVARVPGSSAHHVVVRVAGACAIGAAAVLVWVAFDDLPQRHAKPYATSAQPPDVAKHTPAQVHPRDVRSLTAGQTPAPAALQPHRVEARHAHRVMREENHVIRYKAHHPDSRTVSSARRSGKAVLSTASPKLAPAATTHRSLARPSAAGRYSPFAPATLGIDEYAAVTMSTDAPLHDAALVQPAVHHGNLGDTEWVNHLPQRRITEVPGEFSK</sequence>
<dbReference type="Proteomes" id="UP000655523">
    <property type="component" value="Unassembled WGS sequence"/>
</dbReference>
<name>A0A972SF38_9BURK</name>
<protein>
    <submittedName>
        <fullName evidence="3">Uncharacterized protein</fullName>
    </submittedName>
</protein>
<dbReference type="EMBL" id="WOEZ01000011">
    <property type="protein sequence ID" value="NPT53443.1"/>
    <property type="molecule type" value="Genomic_DNA"/>
</dbReference>
<feature type="region of interest" description="Disordered" evidence="1">
    <location>
        <begin position="149"/>
        <end position="168"/>
    </location>
</feature>
<reference evidence="3 4" key="1">
    <citation type="submission" date="2019-11" db="EMBL/GenBank/DDBJ databases">
        <title>Metabolism of dissolved organic matter in forest soils.</title>
        <authorList>
            <person name="Cyle K.T."/>
            <person name="Wilhelm R.C."/>
            <person name="Martinez C.E."/>
        </authorList>
    </citation>
    <scope>NUCLEOTIDE SEQUENCE [LARGE SCALE GENOMIC DNA]</scope>
    <source>
        <strain evidence="3 4">5N</strain>
    </source>
</reference>
<accession>A0A972SF38</accession>
<keyword evidence="2" id="KW-0472">Membrane</keyword>
<comment type="caution">
    <text evidence="3">The sequence shown here is derived from an EMBL/GenBank/DDBJ whole genome shotgun (WGS) entry which is preliminary data.</text>
</comment>
<evidence type="ECO:0000313" key="4">
    <source>
        <dbReference type="Proteomes" id="UP000655523"/>
    </source>
</evidence>
<dbReference type="AlphaFoldDB" id="A0A972SF38"/>